<feature type="compositionally biased region" description="Basic residues" evidence="1">
    <location>
        <begin position="131"/>
        <end position="141"/>
    </location>
</feature>
<name>A0ABX4ZL54_9PROT</name>
<sequence>MNQITDKAELPDDKCLVLGGDLTEAVWTSNGQPILLEDLPITDQLRTRLDKWIRLTDDFEYYLPKKDRTPFDLKGFAATGLTIAKDLKGELPDWTILYCDEWLWQNRDDLFLADDDCRYEVTKDTPAQPRTPRKAPGRKGSIHSSEHQINRELQTPRRE</sequence>
<comment type="caution">
    <text evidence="2">The sequence shown here is derived from an EMBL/GenBank/DDBJ whole genome shotgun (WGS) entry which is preliminary data.</text>
</comment>
<feature type="region of interest" description="Disordered" evidence="1">
    <location>
        <begin position="122"/>
        <end position="159"/>
    </location>
</feature>
<organism evidence="2 3">
    <name type="scientific">Parasaccharibacter apium</name>
    <dbReference type="NCBI Taxonomy" id="1510841"/>
    <lineage>
        <taxon>Bacteria</taxon>
        <taxon>Pseudomonadati</taxon>
        <taxon>Pseudomonadota</taxon>
        <taxon>Alphaproteobacteria</taxon>
        <taxon>Acetobacterales</taxon>
        <taxon>Acetobacteraceae</taxon>
        <taxon>Parasaccharibacter</taxon>
    </lineage>
</organism>
<evidence type="ECO:0000313" key="2">
    <source>
        <dbReference type="EMBL" id="POS62056.1"/>
    </source>
</evidence>
<dbReference type="RefSeq" id="WP_086442156.1">
    <property type="nucleotide sequence ID" value="NZ_LMYH01000003.1"/>
</dbReference>
<reference evidence="2 3" key="1">
    <citation type="submission" date="2018-02" db="EMBL/GenBank/DDBJ databases">
        <title>Draft genome sequences of four Parasaccharibacter apium strains isolated from honey bees.</title>
        <authorList>
            <person name="Corby-Harris V.L."/>
            <person name="Anderson K.E."/>
        </authorList>
    </citation>
    <scope>NUCLEOTIDE SEQUENCE [LARGE SCALE GENOMIC DNA]</scope>
    <source>
        <strain evidence="2 3">B8</strain>
    </source>
</reference>
<accession>A0ABX4ZL54</accession>
<dbReference type="Proteomes" id="UP000237218">
    <property type="component" value="Unassembled WGS sequence"/>
</dbReference>
<feature type="compositionally biased region" description="Basic and acidic residues" evidence="1">
    <location>
        <begin position="144"/>
        <end position="159"/>
    </location>
</feature>
<proteinExistence type="predicted"/>
<evidence type="ECO:0000313" key="3">
    <source>
        <dbReference type="Proteomes" id="UP000237218"/>
    </source>
</evidence>
<keyword evidence="3" id="KW-1185">Reference proteome</keyword>
<evidence type="ECO:0000256" key="1">
    <source>
        <dbReference type="SAM" id="MobiDB-lite"/>
    </source>
</evidence>
<gene>
    <name evidence="2" type="ORF">ASQ42_06965</name>
</gene>
<protein>
    <submittedName>
        <fullName evidence="2">Uncharacterized protein</fullName>
    </submittedName>
</protein>
<dbReference type="EMBL" id="LMYI01000011">
    <property type="protein sequence ID" value="POS62056.1"/>
    <property type="molecule type" value="Genomic_DNA"/>
</dbReference>